<accession>A0A061A5D1</accession>
<dbReference type="EMBL" id="FR974287">
    <property type="protein sequence ID" value="CDR18043.1"/>
    <property type="molecule type" value="Genomic_DNA"/>
</dbReference>
<organism evidence="1 2">
    <name type="scientific">Oncorhynchus mykiss</name>
    <name type="common">Rainbow trout</name>
    <name type="synonym">Salmo gairdneri</name>
    <dbReference type="NCBI Taxonomy" id="8022"/>
    <lineage>
        <taxon>Eukaryota</taxon>
        <taxon>Metazoa</taxon>
        <taxon>Chordata</taxon>
        <taxon>Craniata</taxon>
        <taxon>Vertebrata</taxon>
        <taxon>Euteleostomi</taxon>
        <taxon>Actinopterygii</taxon>
        <taxon>Neopterygii</taxon>
        <taxon>Teleostei</taxon>
        <taxon>Protacanthopterygii</taxon>
        <taxon>Salmoniformes</taxon>
        <taxon>Salmonidae</taxon>
        <taxon>Salmoninae</taxon>
        <taxon>Oncorhynchus</taxon>
    </lineage>
</organism>
<name>A0A061A5D1_ONCMY</name>
<dbReference type="STRING" id="8022.A0A061A5D1"/>
<proteinExistence type="predicted"/>
<dbReference type="Proteomes" id="UP000193380">
    <property type="component" value="Unassembled WGS sequence"/>
</dbReference>
<reference evidence="1" key="1">
    <citation type="journal article" date="2014" name="Nat. Commun.">
        <title>The rainbow trout genome provides novel insights into evolution after whole-genome duplication in vertebrates.</title>
        <authorList>
            <person name="Berthelot C."/>
            <person name="Brunet F."/>
            <person name="Chalopin D."/>
            <person name="Juanchich A."/>
            <person name="Bernard M."/>
            <person name="Noel B."/>
            <person name="Bento P."/>
            <person name="Da Silva C."/>
            <person name="Labadie K."/>
            <person name="Alberti A."/>
            <person name="Aury J.M."/>
            <person name="Louis A."/>
            <person name="Dehais P."/>
            <person name="Bardou P."/>
            <person name="Montfort J."/>
            <person name="Klopp C."/>
            <person name="Cabau C."/>
            <person name="Gaspin C."/>
            <person name="Thorgaard G.H."/>
            <person name="Boussaha M."/>
            <person name="Quillet E."/>
            <person name="Guyomard R."/>
            <person name="Galiana D."/>
            <person name="Bobe J."/>
            <person name="Volff J.N."/>
            <person name="Genet C."/>
            <person name="Wincker P."/>
            <person name="Jaillon O."/>
            <person name="Roest Crollius H."/>
            <person name="Guiguen Y."/>
        </authorList>
    </citation>
    <scope>NUCLEOTIDE SEQUENCE [LARGE SCALE GENOMIC DNA]</scope>
</reference>
<sequence length="60" mass="6982">MYLYEMLHDHKDALTKEEQSTLVNFMTSLKLWGHRCIPPSAPHKPDLLKAIKEVTFTLTL</sequence>
<dbReference type="PaxDb" id="8022-A0A061A5D1"/>
<evidence type="ECO:0000313" key="1">
    <source>
        <dbReference type="EMBL" id="CDR18043.1"/>
    </source>
</evidence>
<protein>
    <submittedName>
        <fullName evidence="1">Uncharacterized protein</fullName>
    </submittedName>
</protein>
<gene>
    <name evidence="1" type="ORF">GSONMT00018335001</name>
</gene>
<dbReference type="AlphaFoldDB" id="A0A061A5D1"/>
<evidence type="ECO:0000313" key="2">
    <source>
        <dbReference type="Proteomes" id="UP000193380"/>
    </source>
</evidence>
<reference evidence="1" key="2">
    <citation type="submission" date="2014-03" db="EMBL/GenBank/DDBJ databases">
        <authorList>
            <person name="Genoscope - CEA"/>
        </authorList>
    </citation>
    <scope>NUCLEOTIDE SEQUENCE</scope>
</reference>